<dbReference type="Pfam" id="PF03781">
    <property type="entry name" value="FGE-sulfatase"/>
    <property type="match status" value="1"/>
</dbReference>
<dbReference type="AlphaFoldDB" id="A0A2T1HPT8"/>
<dbReference type="InterPro" id="IPR016187">
    <property type="entry name" value="CTDL_fold"/>
</dbReference>
<dbReference type="RefSeq" id="WP_106338391.1">
    <property type="nucleotide sequence ID" value="NZ_PVZS01000022.1"/>
</dbReference>
<comment type="caution">
    <text evidence="3">The sequence shown here is derived from an EMBL/GenBank/DDBJ whole genome shotgun (WGS) entry which is preliminary data.</text>
</comment>
<feature type="region of interest" description="Disordered" evidence="1">
    <location>
        <begin position="297"/>
        <end position="321"/>
    </location>
</feature>
<protein>
    <submittedName>
        <fullName evidence="3">Serine/threonine protein phosphatase</fullName>
    </submittedName>
</protein>
<accession>A0A2T1HPT8</accession>
<evidence type="ECO:0000256" key="1">
    <source>
        <dbReference type="SAM" id="MobiDB-lite"/>
    </source>
</evidence>
<dbReference type="EMBL" id="PVZS01000022">
    <property type="protein sequence ID" value="PSC03665.1"/>
    <property type="molecule type" value="Genomic_DNA"/>
</dbReference>
<dbReference type="InterPro" id="IPR051043">
    <property type="entry name" value="Sulfatase_Mod_Factor_Kinase"/>
</dbReference>
<evidence type="ECO:0000259" key="2">
    <source>
        <dbReference type="Pfam" id="PF03781"/>
    </source>
</evidence>
<evidence type="ECO:0000313" key="3">
    <source>
        <dbReference type="EMBL" id="PSC03665.1"/>
    </source>
</evidence>
<feature type="compositionally biased region" description="Polar residues" evidence="1">
    <location>
        <begin position="297"/>
        <end position="306"/>
    </location>
</feature>
<dbReference type="Proteomes" id="UP000239772">
    <property type="component" value="Unassembled WGS sequence"/>
</dbReference>
<dbReference type="SUPFAM" id="SSF56436">
    <property type="entry name" value="C-type lectin-like"/>
    <property type="match status" value="1"/>
</dbReference>
<gene>
    <name evidence="3" type="ORF">SLNSH_17940</name>
</gene>
<dbReference type="PANTHER" id="PTHR23150">
    <property type="entry name" value="SULFATASE MODIFYING FACTOR 1, 2"/>
    <property type="match status" value="1"/>
</dbReference>
<organism evidence="3 4">
    <name type="scientific">Alsobacter soli</name>
    <dbReference type="NCBI Taxonomy" id="2109933"/>
    <lineage>
        <taxon>Bacteria</taxon>
        <taxon>Pseudomonadati</taxon>
        <taxon>Pseudomonadota</taxon>
        <taxon>Alphaproteobacteria</taxon>
        <taxon>Hyphomicrobiales</taxon>
        <taxon>Alsobacteraceae</taxon>
        <taxon>Alsobacter</taxon>
    </lineage>
</organism>
<feature type="domain" description="Sulfatase-modifying factor enzyme-like" evidence="2">
    <location>
        <begin position="35"/>
        <end position="312"/>
    </location>
</feature>
<name>A0A2T1HPT8_9HYPH</name>
<keyword evidence="4" id="KW-1185">Reference proteome</keyword>
<sequence>MTETAPRCCAARRSEPEAARVAVRPERGRGTRFRWVELPGGAFAMGTSGAEGFAADGEGPSRHVKVSAFSVSAYAVTNAQFADFIRDTGYETEAERFNWSYVFHLLVPPEIRARVPRAPAETPWWLPVSHAYWAQPEGPASTVLDRMNHPVVHVSWNDAQAFCAWSGTRLLTEAEWEFAARGGLEGKRYPWGDELVPAGEHRCNIWQGEFPTANTAEDGYASTAPVHAFPPNGFGLFNTAGNVWEWCADVFTPDYHCVTSGEDPFFAGPGKTRSMRGGSYLCHQSYCNRYRVAARSSNTPESTSGNIGFRVAAGESPGGRA</sequence>
<proteinExistence type="predicted"/>
<dbReference type="PANTHER" id="PTHR23150:SF19">
    <property type="entry name" value="FORMYLGLYCINE-GENERATING ENZYME"/>
    <property type="match status" value="1"/>
</dbReference>
<reference evidence="4" key="1">
    <citation type="submission" date="2018-03" db="EMBL/GenBank/DDBJ databases">
        <authorList>
            <person name="Sun L."/>
            <person name="Liu H."/>
            <person name="Chen W."/>
            <person name="Huang K."/>
            <person name="Liu W."/>
            <person name="Gao X."/>
        </authorList>
    </citation>
    <scope>NUCLEOTIDE SEQUENCE [LARGE SCALE GENOMIC DNA]</scope>
    <source>
        <strain evidence="4">SH9</strain>
    </source>
</reference>
<dbReference type="InterPro" id="IPR005532">
    <property type="entry name" value="SUMF_dom"/>
</dbReference>
<evidence type="ECO:0000313" key="4">
    <source>
        <dbReference type="Proteomes" id="UP000239772"/>
    </source>
</evidence>
<dbReference type="InterPro" id="IPR042095">
    <property type="entry name" value="SUMF_sf"/>
</dbReference>
<dbReference type="OrthoDB" id="9768004at2"/>
<dbReference type="GO" id="GO:0120147">
    <property type="term" value="F:formylglycine-generating oxidase activity"/>
    <property type="evidence" value="ECO:0007669"/>
    <property type="project" value="TreeGrafter"/>
</dbReference>
<dbReference type="Gene3D" id="3.90.1580.10">
    <property type="entry name" value="paralog of FGE (formylglycine-generating enzyme)"/>
    <property type="match status" value="1"/>
</dbReference>